<evidence type="ECO:0000256" key="2">
    <source>
        <dbReference type="ARBA" id="ARBA00023125"/>
    </source>
</evidence>
<dbReference type="InterPro" id="IPR009057">
    <property type="entry name" value="Homeodomain-like_sf"/>
</dbReference>
<evidence type="ECO:0000256" key="4">
    <source>
        <dbReference type="SAM" id="Phobius"/>
    </source>
</evidence>
<feature type="transmembrane region" description="Helical" evidence="4">
    <location>
        <begin position="134"/>
        <end position="157"/>
    </location>
</feature>
<comment type="caution">
    <text evidence="6">The sequence shown here is derived from an EMBL/GenBank/DDBJ whole genome shotgun (WGS) entry which is preliminary data.</text>
</comment>
<keyword evidence="4" id="KW-1133">Transmembrane helix</keyword>
<dbReference type="Proteomes" id="UP000248749">
    <property type="component" value="Unassembled WGS sequence"/>
</dbReference>
<dbReference type="SMART" id="SM00342">
    <property type="entry name" value="HTH_ARAC"/>
    <property type="match status" value="1"/>
</dbReference>
<dbReference type="OrthoDB" id="9815799at2"/>
<dbReference type="RefSeq" id="WP_111134681.1">
    <property type="nucleotide sequence ID" value="NZ_POUB01000082.1"/>
</dbReference>
<proteinExistence type="predicted"/>
<dbReference type="Gene3D" id="1.10.10.60">
    <property type="entry name" value="Homeodomain-like"/>
    <property type="match status" value="1"/>
</dbReference>
<feature type="domain" description="HTH araC/xylS-type" evidence="5">
    <location>
        <begin position="132"/>
        <end position="229"/>
    </location>
</feature>
<keyword evidence="4" id="KW-0812">Transmembrane</keyword>
<keyword evidence="3" id="KW-0804">Transcription</keyword>
<sequence>MYRERPAGGVAGAVLWTSTTPAGAAPTRVLPDGCVDLLWSSRSGLLVAGPDRTAHLSGGGPEERWVGLRLPPGTGPAVLGVPAVELRDRRVPLADLWGDSAVAGLAERAGSAPATVLREVAAGRLRASGGPDPLGVRVATVLAVGATVTAAAAAVGLDPRALHRRSRHLFGYGPKTLARILRMQRALALARAGTPLAEVAASCGYADQAHLTRDVRDLAGVPPTALLPR</sequence>
<dbReference type="PANTHER" id="PTHR46796">
    <property type="entry name" value="HTH-TYPE TRANSCRIPTIONAL ACTIVATOR RHAS-RELATED"/>
    <property type="match status" value="1"/>
</dbReference>
<dbReference type="InterPro" id="IPR050204">
    <property type="entry name" value="AraC_XylS_family_regulators"/>
</dbReference>
<dbReference type="AlphaFoldDB" id="A0A2W2CHQ3"/>
<name>A0A2W2CHQ3_9ACTN</name>
<dbReference type="GO" id="GO:0043565">
    <property type="term" value="F:sequence-specific DNA binding"/>
    <property type="evidence" value="ECO:0007669"/>
    <property type="project" value="InterPro"/>
</dbReference>
<keyword evidence="2" id="KW-0238">DNA-binding</keyword>
<evidence type="ECO:0000259" key="5">
    <source>
        <dbReference type="PROSITE" id="PS01124"/>
    </source>
</evidence>
<dbReference type="GO" id="GO:0003700">
    <property type="term" value="F:DNA-binding transcription factor activity"/>
    <property type="evidence" value="ECO:0007669"/>
    <property type="project" value="InterPro"/>
</dbReference>
<dbReference type="InterPro" id="IPR018060">
    <property type="entry name" value="HTH_AraC"/>
</dbReference>
<dbReference type="PROSITE" id="PS01124">
    <property type="entry name" value="HTH_ARAC_FAMILY_2"/>
    <property type="match status" value="1"/>
</dbReference>
<reference evidence="6 7" key="1">
    <citation type="submission" date="2018-01" db="EMBL/GenBank/DDBJ databases">
        <title>Draft genome sequence of Salinispora sp. 13K206.</title>
        <authorList>
            <person name="Sahin N."/>
            <person name="Saygin H."/>
            <person name="Ay H."/>
        </authorList>
    </citation>
    <scope>NUCLEOTIDE SEQUENCE [LARGE SCALE GENOMIC DNA]</scope>
    <source>
        <strain evidence="6 7">13K206</strain>
    </source>
</reference>
<dbReference type="EMBL" id="POUB01000082">
    <property type="protein sequence ID" value="PZF98092.1"/>
    <property type="molecule type" value="Genomic_DNA"/>
</dbReference>
<dbReference type="PANTHER" id="PTHR46796:SF15">
    <property type="entry name" value="BLL1074 PROTEIN"/>
    <property type="match status" value="1"/>
</dbReference>
<gene>
    <name evidence="6" type="ORF">C1I99_14140</name>
</gene>
<evidence type="ECO:0000313" key="7">
    <source>
        <dbReference type="Proteomes" id="UP000248749"/>
    </source>
</evidence>
<dbReference type="Pfam" id="PF12833">
    <property type="entry name" value="HTH_18"/>
    <property type="match status" value="1"/>
</dbReference>
<evidence type="ECO:0000313" key="6">
    <source>
        <dbReference type="EMBL" id="PZF98092.1"/>
    </source>
</evidence>
<dbReference type="InterPro" id="IPR046532">
    <property type="entry name" value="DUF6597"/>
</dbReference>
<keyword evidence="4" id="KW-0472">Membrane</keyword>
<keyword evidence="7" id="KW-1185">Reference proteome</keyword>
<dbReference type="InterPro" id="IPR018062">
    <property type="entry name" value="HTH_AraC-typ_CS"/>
</dbReference>
<protein>
    <submittedName>
        <fullName evidence="6">AraC family transcriptional regulator</fullName>
    </submittedName>
</protein>
<dbReference type="SUPFAM" id="SSF46689">
    <property type="entry name" value="Homeodomain-like"/>
    <property type="match status" value="1"/>
</dbReference>
<accession>A0A2W2CHQ3</accession>
<evidence type="ECO:0000256" key="3">
    <source>
        <dbReference type="ARBA" id="ARBA00023163"/>
    </source>
</evidence>
<dbReference type="PROSITE" id="PS00041">
    <property type="entry name" value="HTH_ARAC_FAMILY_1"/>
    <property type="match status" value="1"/>
</dbReference>
<dbReference type="Pfam" id="PF20240">
    <property type="entry name" value="DUF6597"/>
    <property type="match status" value="1"/>
</dbReference>
<keyword evidence="1" id="KW-0805">Transcription regulation</keyword>
<evidence type="ECO:0000256" key="1">
    <source>
        <dbReference type="ARBA" id="ARBA00023015"/>
    </source>
</evidence>
<organism evidence="6 7">
    <name type="scientific">Micromonospora deserti</name>
    <dbReference type="NCBI Taxonomy" id="2070366"/>
    <lineage>
        <taxon>Bacteria</taxon>
        <taxon>Bacillati</taxon>
        <taxon>Actinomycetota</taxon>
        <taxon>Actinomycetes</taxon>
        <taxon>Micromonosporales</taxon>
        <taxon>Micromonosporaceae</taxon>
        <taxon>Micromonospora</taxon>
    </lineage>
</organism>